<evidence type="ECO:0000313" key="3">
    <source>
        <dbReference type="Proteomes" id="UP000252355"/>
    </source>
</evidence>
<evidence type="ECO:0000313" key="2">
    <source>
        <dbReference type="EMBL" id="RCK78443.1"/>
    </source>
</evidence>
<evidence type="ECO:0000256" key="1">
    <source>
        <dbReference type="SAM" id="SignalP"/>
    </source>
</evidence>
<dbReference type="EMBL" id="QOQW01000022">
    <property type="protein sequence ID" value="RCK78443.1"/>
    <property type="molecule type" value="Genomic_DNA"/>
</dbReference>
<organism evidence="2 3">
    <name type="scientific">Candidatus Ozemobacter sibiricus</name>
    <dbReference type="NCBI Taxonomy" id="2268124"/>
    <lineage>
        <taxon>Bacteria</taxon>
        <taxon>Candidatus Ozemobacteria</taxon>
        <taxon>Candidatus Ozemobacterales</taxon>
        <taxon>Candidatus Ozemobacteraceae</taxon>
        <taxon>Candidatus Ozemobacter</taxon>
    </lineage>
</organism>
<sequence>MSAFVVLVPAVMGGPAFAAAVAVAGAAMGLKLIQGASAVEESWQQEAEATSVEVDLPKNYALAETVDEGESTVLEGNGFRVTFAKTGRGDVQMRVEGQGKSERELEKLGRDLLNRVAQQYAYQKLTKELKKRGFNLVQEQVEADQTIRLTVRR</sequence>
<feature type="chain" id="PRO_5016842703" description="DUF1257 domain-containing protein" evidence="1">
    <location>
        <begin position="19"/>
        <end position="153"/>
    </location>
</feature>
<dbReference type="AlphaFoldDB" id="A0A367ZJY3"/>
<dbReference type="InterPro" id="IPR009666">
    <property type="entry name" value="Uncharacterised_Ycf35"/>
</dbReference>
<evidence type="ECO:0008006" key="4">
    <source>
        <dbReference type="Google" id="ProtNLM"/>
    </source>
</evidence>
<accession>A0A367ZJY3</accession>
<reference evidence="2 3" key="1">
    <citation type="submission" date="2018-05" db="EMBL/GenBank/DDBJ databases">
        <title>A metagenomic window into the 2 km-deep terrestrial subsurface aquifer revealed taxonomically and functionally diverse microbial community comprising novel uncultured bacterial lineages.</title>
        <authorList>
            <person name="Kadnikov V.V."/>
            <person name="Mardanov A.V."/>
            <person name="Beletsky A.V."/>
            <person name="Banks D."/>
            <person name="Pimenov N.V."/>
            <person name="Frank Y.A."/>
            <person name="Karnachuk O.V."/>
            <person name="Ravin N.V."/>
        </authorList>
    </citation>
    <scope>NUCLEOTIDE SEQUENCE [LARGE SCALE GENOMIC DNA]</scope>
    <source>
        <strain evidence="2">BY5</strain>
    </source>
</reference>
<proteinExistence type="predicted"/>
<keyword evidence="1" id="KW-0732">Signal</keyword>
<feature type="signal peptide" evidence="1">
    <location>
        <begin position="1"/>
        <end position="18"/>
    </location>
</feature>
<comment type="caution">
    <text evidence="2">The sequence shown here is derived from an EMBL/GenBank/DDBJ whole genome shotgun (WGS) entry which is preliminary data.</text>
</comment>
<dbReference type="Proteomes" id="UP000252355">
    <property type="component" value="Unassembled WGS sequence"/>
</dbReference>
<gene>
    <name evidence="2" type="ORF">OZSIB_1363</name>
</gene>
<name>A0A367ZJY3_9BACT</name>
<protein>
    <recommendedName>
        <fullName evidence="4">DUF1257 domain-containing protein</fullName>
    </recommendedName>
</protein>
<dbReference type="Pfam" id="PF06868">
    <property type="entry name" value="DUF1257"/>
    <property type="match status" value="1"/>
</dbReference>